<evidence type="ECO:0000256" key="4">
    <source>
        <dbReference type="ARBA" id="ARBA00013214"/>
    </source>
</evidence>
<keyword evidence="9 15" id="KW-0556">Organic radical</keyword>
<name>A0A6L5X2H7_9FIRM</name>
<dbReference type="GO" id="GO:0006006">
    <property type="term" value="P:glucose metabolic process"/>
    <property type="evidence" value="ECO:0007669"/>
    <property type="project" value="UniProtKB-UniRule"/>
</dbReference>
<dbReference type="Gene3D" id="3.20.70.20">
    <property type="match status" value="1"/>
</dbReference>
<feature type="domain" description="PFL" evidence="19">
    <location>
        <begin position="1"/>
        <end position="622"/>
    </location>
</feature>
<evidence type="ECO:0000256" key="17">
    <source>
        <dbReference type="RuleBase" id="RU368075"/>
    </source>
</evidence>
<evidence type="ECO:0000256" key="10">
    <source>
        <dbReference type="ARBA" id="ARBA00023277"/>
    </source>
</evidence>
<dbReference type="Pfam" id="PF02901">
    <property type="entry name" value="PFL-like"/>
    <property type="match status" value="1"/>
</dbReference>
<evidence type="ECO:0000313" key="20">
    <source>
        <dbReference type="EMBL" id="MSS13697.1"/>
    </source>
</evidence>
<dbReference type="PIRSF" id="PIRSF000379">
    <property type="entry name" value="For_Ac_trans_1"/>
    <property type="match status" value="1"/>
</dbReference>
<evidence type="ECO:0000256" key="12">
    <source>
        <dbReference type="ARBA" id="ARBA00031063"/>
    </source>
</evidence>
<dbReference type="NCBIfam" id="TIGR01255">
    <property type="entry name" value="pyr_form_ly_1"/>
    <property type="match status" value="1"/>
</dbReference>
<keyword evidence="11 17" id="KW-0012">Acyltransferase</keyword>
<comment type="catalytic activity">
    <reaction evidence="13 17">
        <text>formate + acetyl-CoA = pyruvate + CoA</text>
        <dbReference type="Rhea" id="RHEA:11844"/>
        <dbReference type="ChEBI" id="CHEBI:15361"/>
        <dbReference type="ChEBI" id="CHEBI:15740"/>
        <dbReference type="ChEBI" id="CHEBI:57287"/>
        <dbReference type="ChEBI" id="CHEBI:57288"/>
        <dbReference type="EC" id="2.3.1.54"/>
    </reaction>
</comment>
<dbReference type="PROSITE" id="PS51149">
    <property type="entry name" value="GLY_RADICAL_2"/>
    <property type="match status" value="1"/>
</dbReference>
<evidence type="ECO:0000256" key="3">
    <source>
        <dbReference type="ARBA" id="ARBA00008375"/>
    </source>
</evidence>
<dbReference type="InterPro" id="IPR004184">
    <property type="entry name" value="PFL_dom"/>
</dbReference>
<reference evidence="20 21" key="1">
    <citation type="submission" date="2019-08" db="EMBL/GenBank/DDBJ databases">
        <title>In-depth cultivation of the pig gut microbiome towards novel bacterial diversity and tailored functional studies.</title>
        <authorList>
            <person name="Wylensek D."/>
            <person name="Hitch T.C.A."/>
            <person name="Clavel T."/>
        </authorList>
    </citation>
    <scope>NUCLEOTIDE SEQUENCE [LARGE SCALE GENOMIC DNA]</scope>
    <source>
        <strain evidence="20 21">Oil+RF-744-WCA-WT-11</strain>
    </source>
</reference>
<sequence length="754" mass="85263">MREEWTGFKGSKWTDDVNVRQFIQDNYTPYDGDESFLEGPTEATDRLWGKLQELQKEERKRGGVLECETEVVTGLTAYGPGYIDESMKDLEKIVGLQTDKPLKRAFMPYGGIKMAEEAAETYGYKVNPKFHKIFNEYHKTHNQAVFDAYTPEMRAARHSHIITGLPDTYGRGRIVGDYRRVALYGIDFLIAKKQEDFANCGDGTMTDDVIRQREEISDQIRALRGMKEMAQSYGYDISGPAKDAHEAVQWLYFGYLAAIKTQNGAAMSVGRISTFLDIYISRDLAAGKITEKEAQELIDHLVMKFRMVKFARIPSYNQLFSGDPVWATLEVAGFGMDGRHMVTRNDFRFLHTLENMGPAPEPNLTVLYTKKLPENFRRYAAKISVNTSSIQYENDDVMRPVWGDDYSICCCVSATQTGKEMQFFGARANLAKALLYAINGGKDEKFLDKQGRHMQVGPELAPITSEYLDYNEVMHKYDLMLDWLAGLYVNILNLIQYMHDKYYYEAAEMALIDTDVRRTFATGIAGFSHVVDSISAIKYAKVKTVRDETGLVVDYKIEGDFPRYGNDDDRADDIAVWLLKTFMKKIKKHHTYRNSEPTTSILTITSNVVYGKATGALPDGREAFTPFAPGANPAYGAEQNGLLASLNSVAKVPYEYALDGISNTQTINPGALGHSTEERSENLVNVLDGYFEKGAHHLNVNVFGVEKLKDAMEHPEKPEYANFTIRVSGYAVKFIDLTREQQLDVIARTCHDRL</sequence>
<dbReference type="PANTHER" id="PTHR30191:SF0">
    <property type="entry name" value="FORMATE ACETYLTRANSFERASE 1"/>
    <property type="match status" value="1"/>
</dbReference>
<evidence type="ECO:0000256" key="14">
    <source>
        <dbReference type="PIRSR" id="PIRSR000379-1"/>
    </source>
</evidence>
<dbReference type="PROSITE" id="PS51554">
    <property type="entry name" value="PFL"/>
    <property type="match status" value="1"/>
</dbReference>
<dbReference type="Proteomes" id="UP000481852">
    <property type="component" value="Unassembled WGS sequence"/>
</dbReference>
<comment type="caution">
    <text evidence="20">The sequence shown here is derived from an EMBL/GenBank/DDBJ whole genome shotgun (WGS) entry which is preliminary data.</text>
</comment>
<dbReference type="InterPro" id="IPR019777">
    <property type="entry name" value="Form_AcTrfase_GR_CS"/>
</dbReference>
<comment type="pathway">
    <text evidence="2 17">Fermentation; pyruvate fermentation; formate from pyruvate: step 1/1.</text>
</comment>
<comment type="subcellular location">
    <subcellularLocation>
        <location evidence="1 17">Cytoplasm</location>
    </subcellularLocation>
</comment>
<keyword evidence="6 17" id="KW-0963">Cytoplasm</keyword>
<dbReference type="EC" id="2.3.1.54" evidence="4 17"/>
<dbReference type="InterPro" id="IPR001150">
    <property type="entry name" value="Gly_radical"/>
</dbReference>
<dbReference type="GO" id="GO:0005829">
    <property type="term" value="C:cytosol"/>
    <property type="evidence" value="ECO:0007669"/>
    <property type="project" value="TreeGrafter"/>
</dbReference>
<proteinExistence type="inferred from homology"/>
<feature type="modified residue" description="Glycine radical" evidence="15 16">
    <location>
        <position position="729"/>
    </location>
</feature>
<gene>
    <name evidence="20" type="primary">pflB</name>
    <name evidence="20" type="ORF">FYJ35_01290</name>
</gene>
<feature type="active site" description="Cysteine radical intermediate" evidence="14">
    <location>
        <position position="411"/>
    </location>
</feature>
<dbReference type="GO" id="GO:0008861">
    <property type="term" value="F:formate C-acetyltransferase activity"/>
    <property type="evidence" value="ECO:0007669"/>
    <property type="project" value="UniProtKB-UniRule"/>
</dbReference>
<evidence type="ECO:0000256" key="15">
    <source>
        <dbReference type="PIRSR" id="PIRSR000379-2"/>
    </source>
</evidence>
<comment type="subunit">
    <text evidence="17">Homodimer.</text>
</comment>
<dbReference type="PANTHER" id="PTHR30191">
    <property type="entry name" value="FORMATE ACETYLTRANSFERASE"/>
    <property type="match status" value="1"/>
</dbReference>
<dbReference type="Pfam" id="PF01228">
    <property type="entry name" value="Gly_radical"/>
    <property type="match status" value="1"/>
</dbReference>
<dbReference type="RefSeq" id="WP_154522451.1">
    <property type="nucleotide sequence ID" value="NZ_JAXEDB010000200.1"/>
</dbReference>
<evidence type="ECO:0000256" key="8">
    <source>
        <dbReference type="ARBA" id="ARBA00022679"/>
    </source>
</evidence>
<accession>A0A6L5X2H7</accession>
<dbReference type="PROSITE" id="PS00850">
    <property type="entry name" value="GLY_RADICAL_1"/>
    <property type="match status" value="1"/>
</dbReference>
<dbReference type="EMBL" id="VULZ01000001">
    <property type="protein sequence ID" value="MSS13697.1"/>
    <property type="molecule type" value="Genomic_DNA"/>
</dbReference>
<evidence type="ECO:0000256" key="9">
    <source>
        <dbReference type="ARBA" id="ARBA00022818"/>
    </source>
</evidence>
<keyword evidence="10 17" id="KW-0119">Carbohydrate metabolism</keyword>
<evidence type="ECO:0000256" key="1">
    <source>
        <dbReference type="ARBA" id="ARBA00004496"/>
    </source>
</evidence>
<evidence type="ECO:0000256" key="2">
    <source>
        <dbReference type="ARBA" id="ARBA00004809"/>
    </source>
</evidence>
<dbReference type="InterPro" id="IPR050244">
    <property type="entry name" value="Auton_GlycylRad_Cofactor"/>
</dbReference>
<evidence type="ECO:0000256" key="5">
    <source>
        <dbReference type="ARBA" id="ARBA00013897"/>
    </source>
</evidence>
<evidence type="ECO:0000313" key="21">
    <source>
        <dbReference type="Proteomes" id="UP000481852"/>
    </source>
</evidence>
<protein>
    <recommendedName>
        <fullName evidence="5 17">Formate acetyltransferase</fullName>
        <ecNumber evidence="4 17">2.3.1.54</ecNumber>
    </recommendedName>
    <alternativeName>
        <fullName evidence="12 17">Pyruvate formate-lyase</fullName>
    </alternativeName>
</protein>
<feature type="active site" description="S-acetylcysteine intermediate" evidence="14">
    <location>
        <position position="410"/>
    </location>
</feature>
<evidence type="ECO:0000259" key="18">
    <source>
        <dbReference type="PROSITE" id="PS51149"/>
    </source>
</evidence>
<feature type="domain" description="Glycine radical" evidence="18">
    <location>
        <begin position="629"/>
        <end position="754"/>
    </location>
</feature>
<keyword evidence="7 17" id="KW-0313">Glucose metabolism</keyword>
<comment type="similarity">
    <text evidence="3 17">Belongs to the glycyl radical enzyme (GRE) family. PFL subfamily.</text>
</comment>
<keyword evidence="8 17" id="KW-0808">Transferase</keyword>
<dbReference type="AlphaFoldDB" id="A0A6L5X2H7"/>
<dbReference type="CDD" id="cd01678">
    <property type="entry name" value="PFL1"/>
    <property type="match status" value="1"/>
</dbReference>
<dbReference type="UniPathway" id="UPA00920">
    <property type="reaction ID" value="UER00891"/>
</dbReference>
<dbReference type="InterPro" id="IPR005949">
    <property type="entry name" value="Form_AcTrfase"/>
</dbReference>
<evidence type="ECO:0000259" key="19">
    <source>
        <dbReference type="PROSITE" id="PS51554"/>
    </source>
</evidence>
<evidence type="ECO:0000256" key="16">
    <source>
        <dbReference type="PROSITE-ProRule" id="PRU00493"/>
    </source>
</evidence>
<evidence type="ECO:0000256" key="7">
    <source>
        <dbReference type="ARBA" id="ARBA00022526"/>
    </source>
</evidence>
<keyword evidence="21" id="KW-1185">Reference proteome</keyword>
<dbReference type="SUPFAM" id="SSF51998">
    <property type="entry name" value="PFL-like glycyl radical enzymes"/>
    <property type="match status" value="1"/>
</dbReference>
<evidence type="ECO:0000256" key="13">
    <source>
        <dbReference type="ARBA" id="ARBA00049029"/>
    </source>
</evidence>
<organism evidence="20 21">
    <name type="scientific">Porcincola intestinalis</name>
    <dbReference type="NCBI Taxonomy" id="2606632"/>
    <lineage>
        <taxon>Bacteria</taxon>
        <taxon>Bacillati</taxon>
        <taxon>Bacillota</taxon>
        <taxon>Clostridia</taxon>
        <taxon>Lachnospirales</taxon>
        <taxon>Lachnospiraceae</taxon>
        <taxon>Porcincola</taxon>
    </lineage>
</organism>
<evidence type="ECO:0000256" key="11">
    <source>
        <dbReference type="ARBA" id="ARBA00023315"/>
    </source>
</evidence>
<evidence type="ECO:0000256" key="6">
    <source>
        <dbReference type="ARBA" id="ARBA00022490"/>
    </source>
</evidence>